<accession>A0A072UE07</accession>
<dbReference type="EMBL" id="CM001221">
    <property type="protein sequence ID" value="KEH28019.1"/>
    <property type="molecule type" value="Genomic_DNA"/>
</dbReference>
<dbReference type="EnsemblPlants" id="KEH28019">
    <property type="protein sequence ID" value="KEH28019"/>
    <property type="gene ID" value="MTR_5g459290"/>
</dbReference>
<reference evidence="3" key="3">
    <citation type="submission" date="2015-04" db="UniProtKB">
        <authorList>
            <consortium name="EnsemblPlants"/>
        </authorList>
    </citation>
    <scope>IDENTIFICATION</scope>
    <source>
        <strain evidence="3">cv. Jemalong A17</strain>
    </source>
</reference>
<dbReference type="STRING" id="3880.A0A072UE07"/>
<protein>
    <submittedName>
        <fullName evidence="2">PPR containing protein, putative</fullName>
    </submittedName>
</protein>
<keyword evidence="4" id="KW-1185">Reference proteome</keyword>
<dbReference type="InterPro" id="IPR057440">
    <property type="entry name" value="At1g68980-like_TPR"/>
</dbReference>
<dbReference type="Proteomes" id="UP000002051">
    <property type="component" value="Chromosome 5"/>
</dbReference>
<dbReference type="AlphaFoldDB" id="A0A072UE07"/>
<evidence type="ECO:0000313" key="4">
    <source>
        <dbReference type="Proteomes" id="UP000002051"/>
    </source>
</evidence>
<gene>
    <name evidence="2" type="ordered locus">MTR_5g459290</name>
</gene>
<name>A0A072UE07_MEDTR</name>
<evidence type="ECO:0000313" key="2">
    <source>
        <dbReference type="EMBL" id="KEH28019.1"/>
    </source>
</evidence>
<reference evidence="2 4" key="2">
    <citation type="journal article" date="2014" name="BMC Genomics">
        <title>An improved genome release (version Mt4.0) for the model legume Medicago truncatula.</title>
        <authorList>
            <person name="Tang H."/>
            <person name="Krishnakumar V."/>
            <person name="Bidwell S."/>
            <person name="Rosen B."/>
            <person name="Chan A."/>
            <person name="Zhou S."/>
            <person name="Gentzbittel L."/>
            <person name="Childs K.L."/>
            <person name="Yandell M."/>
            <person name="Gundlach H."/>
            <person name="Mayer K.F."/>
            <person name="Schwartz D.C."/>
            <person name="Town C.D."/>
        </authorList>
    </citation>
    <scope>GENOME REANNOTATION</scope>
    <source>
        <strain evidence="2">A17</strain>
        <strain evidence="3 4">cv. Jemalong A17</strain>
    </source>
</reference>
<dbReference type="HOGENOM" id="CLU_2561790_0_0_1"/>
<proteinExistence type="predicted"/>
<evidence type="ECO:0000259" key="1">
    <source>
        <dbReference type="Pfam" id="PF25245"/>
    </source>
</evidence>
<sequence length="82" mass="9106">MSFDVISYLSTTSKNKIILLRNSISLLIPFHSWGGVLVDIARNNDNLAAFLPLFEENCRVAFDDKLDFMIPDVSACNAALQA</sequence>
<feature type="domain" description="At1g68980-like TPR repeats" evidence="1">
    <location>
        <begin position="26"/>
        <end position="69"/>
    </location>
</feature>
<evidence type="ECO:0000313" key="3">
    <source>
        <dbReference type="EnsemblPlants" id="KEH28019"/>
    </source>
</evidence>
<reference evidence="2 4" key="1">
    <citation type="journal article" date="2011" name="Nature">
        <title>The Medicago genome provides insight into the evolution of rhizobial symbioses.</title>
        <authorList>
            <person name="Young N.D."/>
            <person name="Debelle F."/>
            <person name="Oldroyd G.E."/>
            <person name="Geurts R."/>
            <person name="Cannon S.B."/>
            <person name="Udvardi M.K."/>
            <person name="Benedito V.A."/>
            <person name="Mayer K.F."/>
            <person name="Gouzy J."/>
            <person name="Schoof H."/>
            <person name="Van de Peer Y."/>
            <person name="Proost S."/>
            <person name="Cook D.R."/>
            <person name="Meyers B.C."/>
            <person name="Spannagl M."/>
            <person name="Cheung F."/>
            <person name="De Mita S."/>
            <person name="Krishnakumar V."/>
            <person name="Gundlach H."/>
            <person name="Zhou S."/>
            <person name="Mudge J."/>
            <person name="Bharti A.K."/>
            <person name="Murray J.D."/>
            <person name="Naoumkina M.A."/>
            <person name="Rosen B."/>
            <person name="Silverstein K.A."/>
            <person name="Tang H."/>
            <person name="Rombauts S."/>
            <person name="Zhao P.X."/>
            <person name="Zhou P."/>
            <person name="Barbe V."/>
            <person name="Bardou P."/>
            <person name="Bechner M."/>
            <person name="Bellec A."/>
            <person name="Berger A."/>
            <person name="Berges H."/>
            <person name="Bidwell S."/>
            <person name="Bisseling T."/>
            <person name="Choisne N."/>
            <person name="Couloux A."/>
            <person name="Denny R."/>
            <person name="Deshpande S."/>
            <person name="Dai X."/>
            <person name="Doyle J.J."/>
            <person name="Dudez A.M."/>
            <person name="Farmer A.D."/>
            <person name="Fouteau S."/>
            <person name="Franken C."/>
            <person name="Gibelin C."/>
            <person name="Gish J."/>
            <person name="Goldstein S."/>
            <person name="Gonzalez A.J."/>
            <person name="Green P.J."/>
            <person name="Hallab A."/>
            <person name="Hartog M."/>
            <person name="Hua A."/>
            <person name="Humphray S.J."/>
            <person name="Jeong D.H."/>
            <person name="Jing Y."/>
            <person name="Jocker A."/>
            <person name="Kenton S.M."/>
            <person name="Kim D.J."/>
            <person name="Klee K."/>
            <person name="Lai H."/>
            <person name="Lang C."/>
            <person name="Lin S."/>
            <person name="Macmil S.L."/>
            <person name="Magdelenat G."/>
            <person name="Matthews L."/>
            <person name="McCorrison J."/>
            <person name="Monaghan E.L."/>
            <person name="Mun J.H."/>
            <person name="Najar F.Z."/>
            <person name="Nicholson C."/>
            <person name="Noirot C."/>
            <person name="O'Bleness M."/>
            <person name="Paule C.R."/>
            <person name="Poulain J."/>
            <person name="Prion F."/>
            <person name="Qin B."/>
            <person name="Qu C."/>
            <person name="Retzel E.F."/>
            <person name="Riddle C."/>
            <person name="Sallet E."/>
            <person name="Samain S."/>
            <person name="Samson N."/>
            <person name="Sanders I."/>
            <person name="Saurat O."/>
            <person name="Scarpelli C."/>
            <person name="Schiex T."/>
            <person name="Segurens B."/>
            <person name="Severin A.J."/>
            <person name="Sherrier D.J."/>
            <person name="Shi R."/>
            <person name="Sims S."/>
            <person name="Singer S.R."/>
            <person name="Sinharoy S."/>
            <person name="Sterck L."/>
            <person name="Viollet A."/>
            <person name="Wang B.B."/>
            <person name="Wang K."/>
            <person name="Wang M."/>
            <person name="Wang X."/>
            <person name="Warfsmann J."/>
            <person name="Weissenbach J."/>
            <person name="White D.D."/>
            <person name="White J.D."/>
            <person name="Wiley G.B."/>
            <person name="Wincker P."/>
            <person name="Xing Y."/>
            <person name="Yang L."/>
            <person name="Yao Z."/>
            <person name="Ying F."/>
            <person name="Zhai J."/>
            <person name="Zhou L."/>
            <person name="Zuber A."/>
            <person name="Denarie J."/>
            <person name="Dixon R.A."/>
            <person name="May G.D."/>
            <person name="Schwartz D.C."/>
            <person name="Rogers J."/>
            <person name="Quetier F."/>
            <person name="Town C.D."/>
            <person name="Roe B.A."/>
        </authorList>
    </citation>
    <scope>NUCLEOTIDE SEQUENCE [LARGE SCALE GENOMIC DNA]</scope>
    <source>
        <strain evidence="2">A17</strain>
        <strain evidence="3 4">cv. Jemalong A17</strain>
    </source>
</reference>
<dbReference type="Pfam" id="PF25245">
    <property type="entry name" value="TPR_At1g68980"/>
    <property type="match status" value="1"/>
</dbReference>
<organism evidence="2 4">
    <name type="scientific">Medicago truncatula</name>
    <name type="common">Barrel medic</name>
    <name type="synonym">Medicago tribuloides</name>
    <dbReference type="NCBI Taxonomy" id="3880"/>
    <lineage>
        <taxon>Eukaryota</taxon>
        <taxon>Viridiplantae</taxon>
        <taxon>Streptophyta</taxon>
        <taxon>Embryophyta</taxon>
        <taxon>Tracheophyta</taxon>
        <taxon>Spermatophyta</taxon>
        <taxon>Magnoliopsida</taxon>
        <taxon>eudicotyledons</taxon>
        <taxon>Gunneridae</taxon>
        <taxon>Pentapetalae</taxon>
        <taxon>rosids</taxon>
        <taxon>fabids</taxon>
        <taxon>Fabales</taxon>
        <taxon>Fabaceae</taxon>
        <taxon>Papilionoideae</taxon>
        <taxon>50 kb inversion clade</taxon>
        <taxon>NPAAA clade</taxon>
        <taxon>Hologalegina</taxon>
        <taxon>IRL clade</taxon>
        <taxon>Trifolieae</taxon>
        <taxon>Medicago</taxon>
    </lineage>
</organism>